<evidence type="ECO:0000256" key="4">
    <source>
        <dbReference type="ARBA" id="ARBA00022801"/>
    </source>
</evidence>
<protein>
    <recommendedName>
        <fullName evidence="3 6">Arabinogalactan endo-beta-1,4-galactanase</fullName>
        <ecNumber evidence="3 6">3.2.1.89</ecNumber>
    </recommendedName>
</protein>
<dbReference type="PROSITE" id="PS51257">
    <property type="entry name" value="PROKAR_LIPOPROTEIN"/>
    <property type="match status" value="1"/>
</dbReference>
<keyword evidence="4 6" id="KW-0378">Hydrolase</keyword>
<keyword evidence="5 6" id="KW-0326">Glycosidase</keyword>
<evidence type="ECO:0000256" key="1">
    <source>
        <dbReference type="ARBA" id="ARBA00001695"/>
    </source>
</evidence>
<dbReference type="Pfam" id="PF07745">
    <property type="entry name" value="Glyco_hydro_53"/>
    <property type="match status" value="1"/>
</dbReference>
<reference evidence="7 8" key="1">
    <citation type="submission" date="2020-02" db="EMBL/GenBank/DDBJ databases">
        <authorList>
            <person name="Chen W.-M."/>
        </authorList>
    </citation>
    <scope>NUCLEOTIDE SEQUENCE [LARGE SCALE GENOMIC DNA]</scope>
    <source>
        <strain evidence="7 8">KDG-16</strain>
    </source>
</reference>
<dbReference type="SUPFAM" id="SSF51445">
    <property type="entry name" value="(Trans)glycosidases"/>
    <property type="match status" value="1"/>
</dbReference>
<comment type="similarity">
    <text evidence="2 6">Belongs to the glycosyl hydrolase 53 family.</text>
</comment>
<evidence type="ECO:0000313" key="8">
    <source>
        <dbReference type="Proteomes" id="UP000800984"/>
    </source>
</evidence>
<keyword evidence="8" id="KW-1185">Reference proteome</keyword>
<sequence>MKSLIRLAMIVAGLFLFSCSSNEPEATPTPTPTNPVPDNFIRAADMSYLPLIESEGTIYKKNGVAENALTTLKNAGCNTIRIRIWRNPSTASSGLAEVKAFAQRVKQAGMKVWLTVHYSDTWADPAHQTTPSDWTSLSFTALKTAVSNYTTLLMTEIQPEIIQIGNEINSGLLWPQGHLINNESQCIQLLAAASTAVRNASSTTKIMLHHAGIGTDATWFFNKMTSIDYDYIGLSYYPIWHGKNLNDVSATINSLGQTHNKKVLIAETAYPFTLGYNDYTNNIIGLNNQIIPTYAASNQGQKDFLLAIKNLVKQAPQGIGFCYWGAEWVAFRGPTSSNGSSWENQALWDFNNNALPVMDAFSQN</sequence>
<evidence type="ECO:0000256" key="3">
    <source>
        <dbReference type="ARBA" id="ARBA00012556"/>
    </source>
</evidence>
<dbReference type="PANTHER" id="PTHR34983">
    <property type="entry name" value="ARABINOGALACTAN ENDO-BETA-1,4-GALACTANASE A"/>
    <property type="match status" value="1"/>
</dbReference>
<comment type="caution">
    <text evidence="7">The sequence shown here is derived from an EMBL/GenBank/DDBJ whole genome shotgun (WGS) entry which is preliminary data.</text>
</comment>
<evidence type="ECO:0000256" key="5">
    <source>
        <dbReference type="ARBA" id="ARBA00023295"/>
    </source>
</evidence>
<dbReference type="EMBL" id="JAAJBT010000003">
    <property type="protein sequence ID" value="NHM01840.1"/>
    <property type="molecule type" value="Genomic_DNA"/>
</dbReference>
<dbReference type="EC" id="3.2.1.89" evidence="3 6"/>
<dbReference type="InterPro" id="IPR011683">
    <property type="entry name" value="Glyco_hydro_53"/>
</dbReference>
<evidence type="ECO:0000256" key="2">
    <source>
        <dbReference type="ARBA" id="ARBA00010687"/>
    </source>
</evidence>
<dbReference type="Gene3D" id="3.20.20.80">
    <property type="entry name" value="Glycosidases"/>
    <property type="match status" value="1"/>
</dbReference>
<dbReference type="Proteomes" id="UP000800984">
    <property type="component" value="Unassembled WGS sequence"/>
</dbReference>
<evidence type="ECO:0000313" key="7">
    <source>
        <dbReference type="EMBL" id="NHM01840.1"/>
    </source>
</evidence>
<name>A0ABX0I8P0_9FLAO</name>
<feature type="chain" id="PRO_5044959141" description="Arabinogalactan endo-beta-1,4-galactanase" evidence="6">
    <location>
        <begin position="24"/>
        <end position="364"/>
    </location>
</feature>
<organism evidence="7 8">
    <name type="scientific">Flavobacterium difficile</name>
    <dbReference type="NCBI Taxonomy" id="2709659"/>
    <lineage>
        <taxon>Bacteria</taxon>
        <taxon>Pseudomonadati</taxon>
        <taxon>Bacteroidota</taxon>
        <taxon>Flavobacteriia</taxon>
        <taxon>Flavobacteriales</taxon>
        <taxon>Flavobacteriaceae</taxon>
        <taxon>Flavobacterium</taxon>
    </lineage>
</organism>
<keyword evidence="6" id="KW-0732">Signal</keyword>
<evidence type="ECO:0000256" key="6">
    <source>
        <dbReference type="RuleBase" id="RU361192"/>
    </source>
</evidence>
<dbReference type="RefSeq" id="WP_166076927.1">
    <property type="nucleotide sequence ID" value="NZ_JAAJBT010000003.1"/>
</dbReference>
<gene>
    <name evidence="7" type="ORF">G4D72_06935</name>
</gene>
<proteinExistence type="inferred from homology"/>
<comment type="catalytic activity">
    <reaction evidence="1 6">
        <text>The enzyme specifically hydrolyzes (1-&gt;4)-beta-D-galactosidic linkages in type I arabinogalactans.</text>
        <dbReference type="EC" id="3.2.1.89"/>
    </reaction>
</comment>
<feature type="signal peptide" evidence="6">
    <location>
        <begin position="1"/>
        <end position="23"/>
    </location>
</feature>
<dbReference type="PANTHER" id="PTHR34983:SF1">
    <property type="entry name" value="ARABINOGALACTAN ENDO-BETA-1,4-GALACTANASE A"/>
    <property type="match status" value="1"/>
</dbReference>
<accession>A0ABX0I8P0</accession>
<dbReference type="InterPro" id="IPR017853">
    <property type="entry name" value="GH"/>
</dbReference>